<comment type="subcellular location">
    <subcellularLocation>
        <location evidence="1">Endomembrane system</location>
    </subcellularLocation>
</comment>
<dbReference type="SMART" id="SM00173">
    <property type="entry name" value="RAS"/>
    <property type="match status" value="1"/>
</dbReference>
<name>A0AAV7YX17_9EUKA</name>
<reference evidence="6" key="2">
    <citation type="submission" date="2022-08" db="EMBL/GenBank/DDBJ databases">
        <title>Novel sulphate-reducing endosymbionts in the free-living metamonad Anaeramoeba.</title>
        <authorList>
            <person name="Jerlstrom-Hultqvist J."/>
            <person name="Cepicka I."/>
            <person name="Gallot-Lavallee L."/>
            <person name="Salas-Leiva D."/>
            <person name="Curtis B.A."/>
            <person name="Zahonova K."/>
            <person name="Pipaliya S."/>
            <person name="Dacks J."/>
            <person name="Roger A.J."/>
        </authorList>
    </citation>
    <scope>NUCLEOTIDE SEQUENCE</scope>
    <source>
        <strain evidence="6">Busselton2</strain>
    </source>
</reference>
<feature type="compositionally biased region" description="Basic and acidic residues" evidence="5">
    <location>
        <begin position="185"/>
        <end position="196"/>
    </location>
</feature>
<reference evidence="7" key="1">
    <citation type="submission" date="2022-08" db="EMBL/GenBank/DDBJ databases">
        <title>Novel sulfate-reducing endosymbionts in the free-living metamonad Anaeramoeba.</title>
        <authorList>
            <person name="Jerlstrom-Hultqvist J."/>
            <person name="Cepicka I."/>
            <person name="Gallot-Lavallee L."/>
            <person name="Salas-Leiva D."/>
            <person name="Curtis B.A."/>
            <person name="Zahonova K."/>
            <person name="Pipaliya S."/>
            <person name="Dacks J."/>
            <person name="Roger A.J."/>
        </authorList>
    </citation>
    <scope>NUCLEOTIDE SEQUENCE</scope>
    <source>
        <strain evidence="7">Schooner1</strain>
    </source>
</reference>
<organism evidence="6 8">
    <name type="scientific">Anaeramoeba flamelloides</name>
    <dbReference type="NCBI Taxonomy" id="1746091"/>
    <lineage>
        <taxon>Eukaryota</taxon>
        <taxon>Metamonada</taxon>
        <taxon>Anaeramoebidae</taxon>
        <taxon>Anaeramoeba</taxon>
    </lineage>
</organism>
<evidence type="ECO:0000256" key="5">
    <source>
        <dbReference type="SAM" id="MobiDB-lite"/>
    </source>
</evidence>
<evidence type="ECO:0000256" key="1">
    <source>
        <dbReference type="ARBA" id="ARBA00004308"/>
    </source>
</evidence>
<gene>
    <name evidence="6" type="ORF">M0812_22312</name>
    <name evidence="7" type="ORF">M0813_29617</name>
</gene>
<comment type="caution">
    <text evidence="6">The sequence shown here is derived from an EMBL/GenBank/DDBJ whole genome shotgun (WGS) entry which is preliminary data.</text>
</comment>
<dbReference type="PANTHER" id="PTHR47977">
    <property type="entry name" value="RAS-RELATED PROTEIN RAB"/>
    <property type="match status" value="1"/>
</dbReference>
<proteinExistence type="predicted"/>
<keyword evidence="2" id="KW-0547">Nucleotide-binding</keyword>
<dbReference type="NCBIfam" id="TIGR00231">
    <property type="entry name" value="small_GTP"/>
    <property type="match status" value="1"/>
</dbReference>
<sequence>MSDALKILLIGQSKVGKSCIILRFCENTFTPITGTTIGVDFKFVEHKVDQKVHRLQVWDTAGQERFRTITSTYYRNMDGVLVVYDITDQNSFEQVTDWVKEIRKHAPIDIRMLLVGNKSDLNGSRKVTQENGKNLADFLNCPFIETSAKTGNNISESFTVLTRAILKIKSEKGEQQKKKVKSIKIKADQPKKKSCC</sequence>
<keyword evidence="4" id="KW-0472">Membrane</keyword>
<dbReference type="CDD" id="cd00154">
    <property type="entry name" value="Rab"/>
    <property type="match status" value="1"/>
</dbReference>
<dbReference type="InterPro" id="IPR001806">
    <property type="entry name" value="Small_GTPase"/>
</dbReference>
<evidence type="ECO:0000256" key="2">
    <source>
        <dbReference type="ARBA" id="ARBA00022741"/>
    </source>
</evidence>
<dbReference type="GO" id="GO:0003924">
    <property type="term" value="F:GTPase activity"/>
    <property type="evidence" value="ECO:0007669"/>
    <property type="project" value="InterPro"/>
</dbReference>
<dbReference type="PRINTS" id="PR00449">
    <property type="entry name" value="RASTRNSFRMNG"/>
</dbReference>
<dbReference type="SMART" id="SM00175">
    <property type="entry name" value="RAB"/>
    <property type="match status" value="1"/>
</dbReference>
<dbReference type="PROSITE" id="PS51420">
    <property type="entry name" value="RHO"/>
    <property type="match status" value="1"/>
</dbReference>
<dbReference type="InterPro" id="IPR005225">
    <property type="entry name" value="Small_GTP-bd"/>
</dbReference>
<dbReference type="PROSITE" id="PS51417">
    <property type="entry name" value="ARF"/>
    <property type="match status" value="1"/>
</dbReference>
<dbReference type="GO" id="GO:0012505">
    <property type="term" value="C:endomembrane system"/>
    <property type="evidence" value="ECO:0007669"/>
    <property type="project" value="UniProtKB-SubCell"/>
</dbReference>
<accession>A0AAV7YX17</accession>
<dbReference type="FunFam" id="3.40.50.300:FF:000586">
    <property type="entry name" value="Rab family GTPase"/>
    <property type="match status" value="1"/>
</dbReference>
<feature type="region of interest" description="Disordered" evidence="5">
    <location>
        <begin position="172"/>
        <end position="196"/>
    </location>
</feature>
<evidence type="ECO:0000313" key="7">
    <source>
        <dbReference type="EMBL" id="KAJ6233757.1"/>
    </source>
</evidence>
<evidence type="ECO:0000313" key="6">
    <source>
        <dbReference type="EMBL" id="KAJ3433356.1"/>
    </source>
</evidence>
<keyword evidence="3" id="KW-0342">GTP-binding</keyword>
<dbReference type="Proteomes" id="UP001146793">
    <property type="component" value="Unassembled WGS sequence"/>
</dbReference>
<dbReference type="PROSITE" id="PS51419">
    <property type="entry name" value="RAB"/>
    <property type="match status" value="1"/>
</dbReference>
<evidence type="ECO:0000256" key="3">
    <source>
        <dbReference type="ARBA" id="ARBA00023134"/>
    </source>
</evidence>
<dbReference type="InterPro" id="IPR050227">
    <property type="entry name" value="Rab"/>
</dbReference>
<evidence type="ECO:0000313" key="9">
    <source>
        <dbReference type="Proteomes" id="UP001150062"/>
    </source>
</evidence>
<dbReference type="PROSITE" id="PS51421">
    <property type="entry name" value="RAS"/>
    <property type="match status" value="1"/>
</dbReference>
<dbReference type="AlphaFoldDB" id="A0AAV7YX17"/>
<dbReference type="EMBL" id="JANTQA010000047">
    <property type="protein sequence ID" value="KAJ3433356.1"/>
    <property type="molecule type" value="Genomic_DNA"/>
</dbReference>
<dbReference type="Gene3D" id="3.40.50.300">
    <property type="entry name" value="P-loop containing nucleotide triphosphate hydrolases"/>
    <property type="match status" value="1"/>
</dbReference>
<dbReference type="EMBL" id="JAOAOG010000274">
    <property type="protein sequence ID" value="KAJ6233757.1"/>
    <property type="molecule type" value="Genomic_DNA"/>
</dbReference>
<dbReference type="SMART" id="SM00174">
    <property type="entry name" value="RHO"/>
    <property type="match status" value="1"/>
</dbReference>
<dbReference type="SUPFAM" id="SSF52540">
    <property type="entry name" value="P-loop containing nucleoside triphosphate hydrolases"/>
    <property type="match status" value="1"/>
</dbReference>
<dbReference type="InterPro" id="IPR027417">
    <property type="entry name" value="P-loop_NTPase"/>
</dbReference>
<dbReference type="Proteomes" id="UP001150062">
    <property type="component" value="Unassembled WGS sequence"/>
</dbReference>
<evidence type="ECO:0000313" key="8">
    <source>
        <dbReference type="Proteomes" id="UP001146793"/>
    </source>
</evidence>
<evidence type="ECO:0000256" key="4">
    <source>
        <dbReference type="ARBA" id="ARBA00023136"/>
    </source>
</evidence>
<dbReference type="Pfam" id="PF00071">
    <property type="entry name" value="Ras"/>
    <property type="match status" value="1"/>
</dbReference>
<keyword evidence="9" id="KW-1185">Reference proteome</keyword>
<protein>
    <submittedName>
        <fullName evidence="6">Ras and ef-hand domain-containing protein</fullName>
    </submittedName>
</protein>
<dbReference type="GO" id="GO:0005525">
    <property type="term" value="F:GTP binding"/>
    <property type="evidence" value="ECO:0007669"/>
    <property type="project" value="UniProtKB-KW"/>
</dbReference>